<evidence type="ECO:0000313" key="4">
    <source>
        <dbReference type="EMBL" id="MVQ40110.1"/>
    </source>
</evidence>
<dbReference type="InterPro" id="IPR000182">
    <property type="entry name" value="GNAT_dom"/>
</dbReference>
<keyword evidence="5" id="KW-1185">Reference proteome</keyword>
<keyword evidence="2" id="KW-0012">Acyltransferase</keyword>
<organism evidence="4 5">
    <name type="scientific">Paenibacillus anseongense</name>
    <dbReference type="NCBI Taxonomy" id="2682845"/>
    <lineage>
        <taxon>Bacteria</taxon>
        <taxon>Bacillati</taxon>
        <taxon>Bacillota</taxon>
        <taxon>Bacilli</taxon>
        <taxon>Bacillales</taxon>
        <taxon>Paenibacillaceae</taxon>
        <taxon>Paenibacillus</taxon>
    </lineage>
</organism>
<evidence type="ECO:0000313" key="5">
    <source>
        <dbReference type="Proteomes" id="UP000467637"/>
    </source>
</evidence>
<proteinExistence type="predicted"/>
<dbReference type="InterPro" id="IPR016181">
    <property type="entry name" value="Acyl_CoA_acyltransferase"/>
</dbReference>
<dbReference type="PANTHER" id="PTHR43877">
    <property type="entry name" value="AMINOALKYLPHOSPHONATE N-ACETYLTRANSFERASE-RELATED-RELATED"/>
    <property type="match status" value="1"/>
</dbReference>
<dbReference type="Gene3D" id="3.40.630.30">
    <property type="match status" value="1"/>
</dbReference>
<dbReference type="SUPFAM" id="SSF55729">
    <property type="entry name" value="Acyl-CoA N-acyltransferases (Nat)"/>
    <property type="match status" value="1"/>
</dbReference>
<name>A0ABW9UQB7_9BACL</name>
<reference evidence="4 5" key="1">
    <citation type="submission" date="2019-12" db="EMBL/GenBank/DDBJ databases">
        <authorList>
            <person name="Huq M.A."/>
        </authorList>
    </citation>
    <scope>NUCLEOTIDE SEQUENCE [LARGE SCALE GENOMIC DNA]</scope>
    <source>
        <strain evidence="4 5">MAH-34</strain>
    </source>
</reference>
<dbReference type="CDD" id="cd04301">
    <property type="entry name" value="NAT_SF"/>
    <property type="match status" value="1"/>
</dbReference>
<dbReference type="Pfam" id="PF13508">
    <property type="entry name" value="Acetyltransf_7"/>
    <property type="match status" value="1"/>
</dbReference>
<sequence length="153" mass="17043">MSPINVQKVENLDTNLLLPLAEKSASEGFRHLGRLINEYADGSNQFNQVGEALFIATLDSEIVGVCGLNRDPYADGADVGRVRRLYVRPSARRFGIGQMLMASVIAEARKSYHLLVLKTDNPQADIFYRSIGFSFNTDSNNHTHFLILNVTNE</sequence>
<protein>
    <submittedName>
        <fullName evidence="4">GNAT family N-acetyltransferase</fullName>
    </submittedName>
</protein>
<feature type="domain" description="N-acetyltransferase" evidence="3">
    <location>
        <begin position="4"/>
        <end position="153"/>
    </location>
</feature>
<comment type="caution">
    <text evidence="4">The sequence shown here is derived from an EMBL/GenBank/DDBJ whole genome shotgun (WGS) entry which is preliminary data.</text>
</comment>
<dbReference type="EMBL" id="WSEM01000039">
    <property type="protein sequence ID" value="MVQ40110.1"/>
    <property type="molecule type" value="Genomic_DNA"/>
</dbReference>
<dbReference type="Proteomes" id="UP000467637">
    <property type="component" value="Unassembled WGS sequence"/>
</dbReference>
<accession>A0ABW9UQB7</accession>
<evidence type="ECO:0000259" key="3">
    <source>
        <dbReference type="PROSITE" id="PS51186"/>
    </source>
</evidence>
<dbReference type="InterPro" id="IPR050832">
    <property type="entry name" value="Bact_Acetyltransf"/>
</dbReference>
<dbReference type="RefSeq" id="WP_157326394.1">
    <property type="nucleotide sequence ID" value="NZ_WSEM01000039.1"/>
</dbReference>
<gene>
    <name evidence="4" type="ORF">GON05_36580</name>
</gene>
<evidence type="ECO:0000256" key="1">
    <source>
        <dbReference type="ARBA" id="ARBA00022679"/>
    </source>
</evidence>
<keyword evidence="1" id="KW-0808">Transferase</keyword>
<dbReference type="PROSITE" id="PS51186">
    <property type="entry name" value="GNAT"/>
    <property type="match status" value="1"/>
</dbReference>
<evidence type="ECO:0000256" key="2">
    <source>
        <dbReference type="ARBA" id="ARBA00023315"/>
    </source>
</evidence>